<feature type="domain" description="RapZ C-terminal" evidence="1">
    <location>
        <begin position="9"/>
        <end position="125"/>
    </location>
</feature>
<evidence type="ECO:0000313" key="2">
    <source>
        <dbReference type="EMBL" id="GCD45725.1"/>
    </source>
</evidence>
<dbReference type="InterPro" id="IPR005337">
    <property type="entry name" value="RapZ-like"/>
</dbReference>
<sequence>MSDRAVLPAVEITSFGYLHAEPPSAHLTLDLRHHFRDPHVSPQLRYMTAHDEPVRRAVAATAGISALVEAAARTVGAFASGPSAGTVLVATGCAGGRHRAPAVAMALADRLGQDGYSVLVRHRDIGAPVVRR</sequence>
<proteinExistence type="predicted"/>
<dbReference type="InterPro" id="IPR053931">
    <property type="entry name" value="RapZ_C"/>
</dbReference>
<dbReference type="Proteomes" id="UP000286746">
    <property type="component" value="Unassembled WGS sequence"/>
</dbReference>
<dbReference type="PANTHER" id="PTHR30448:SF0">
    <property type="entry name" value="RNASE ADAPTER PROTEIN RAPZ"/>
    <property type="match status" value="1"/>
</dbReference>
<reference evidence="2 3" key="1">
    <citation type="submission" date="2018-11" db="EMBL/GenBank/DDBJ databases">
        <title>Whole genome sequence of Streptomyces paromomycinus NBRC 15454(T).</title>
        <authorList>
            <person name="Komaki H."/>
            <person name="Tamura T."/>
        </authorList>
    </citation>
    <scope>NUCLEOTIDE SEQUENCE [LARGE SCALE GENOMIC DNA]</scope>
    <source>
        <strain evidence="2 3">NBRC 15454</strain>
    </source>
</reference>
<dbReference type="RefSeq" id="WP_246177560.1">
    <property type="nucleotide sequence ID" value="NZ_BHZD01000001.1"/>
</dbReference>
<comment type="caution">
    <text evidence="2">The sequence shown here is derived from an EMBL/GenBank/DDBJ whole genome shotgun (WGS) entry which is preliminary data.</text>
</comment>
<evidence type="ECO:0000259" key="1">
    <source>
        <dbReference type="Pfam" id="PF22740"/>
    </source>
</evidence>
<dbReference type="Pfam" id="PF22740">
    <property type="entry name" value="PapZ_C"/>
    <property type="match status" value="1"/>
</dbReference>
<name>A0A401W8T0_STREY</name>
<dbReference type="PANTHER" id="PTHR30448">
    <property type="entry name" value="RNASE ADAPTER PROTEIN RAPZ"/>
    <property type="match status" value="1"/>
</dbReference>
<keyword evidence="3" id="KW-1185">Reference proteome</keyword>
<gene>
    <name evidence="2" type="ORF">GKJPGBOP_05463</name>
</gene>
<dbReference type="GO" id="GO:0005524">
    <property type="term" value="F:ATP binding"/>
    <property type="evidence" value="ECO:0007669"/>
    <property type="project" value="InterPro"/>
</dbReference>
<organism evidence="2 3">
    <name type="scientific">Streptomyces paromomycinus</name>
    <name type="common">Streptomyces rimosus subsp. paromomycinus</name>
    <dbReference type="NCBI Taxonomy" id="92743"/>
    <lineage>
        <taxon>Bacteria</taxon>
        <taxon>Bacillati</taxon>
        <taxon>Actinomycetota</taxon>
        <taxon>Actinomycetes</taxon>
        <taxon>Kitasatosporales</taxon>
        <taxon>Streptomycetaceae</taxon>
        <taxon>Streptomyces</taxon>
    </lineage>
</organism>
<evidence type="ECO:0000313" key="3">
    <source>
        <dbReference type="Proteomes" id="UP000286746"/>
    </source>
</evidence>
<protein>
    <submittedName>
        <fullName evidence="2">Nucleotide-binding protein</fullName>
    </submittedName>
</protein>
<accession>A0A401W8T0</accession>
<dbReference type="EMBL" id="BHZD01000001">
    <property type="protein sequence ID" value="GCD45725.1"/>
    <property type="molecule type" value="Genomic_DNA"/>
</dbReference>
<dbReference type="AlphaFoldDB" id="A0A401W8T0"/>